<dbReference type="EMBL" id="CAJVCH010552027">
    <property type="protein sequence ID" value="CAG7829560.1"/>
    <property type="molecule type" value="Genomic_DNA"/>
</dbReference>
<dbReference type="AlphaFoldDB" id="A0A8J2PMY2"/>
<organism evidence="2 3">
    <name type="scientific">Allacma fusca</name>
    <dbReference type="NCBI Taxonomy" id="39272"/>
    <lineage>
        <taxon>Eukaryota</taxon>
        <taxon>Metazoa</taxon>
        <taxon>Ecdysozoa</taxon>
        <taxon>Arthropoda</taxon>
        <taxon>Hexapoda</taxon>
        <taxon>Collembola</taxon>
        <taxon>Symphypleona</taxon>
        <taxon>Sminthuridae</taxon>
        <taxon>Allacma</taxon>
    </lineage>
</organism>
<protein>
    <submittedName>
        <fullName evidence="2">Uncharacterized protein</fullName>
    </submittedName>
</protein>
<keyword evidence="1" id="KW-1133">Transmembrane helix</keyword>
<accession>A0A8J2PMY2</accession>
<gene>
    <name evidence="2" type="ORF">AFUS01_LOCUS39419</name>
</gene>
<evidence type="ECO:0000313" key="3">
    <source>
        <dbReference type="Proteomes" id="UP000708208"/>
    </source>
</evidence>
<evidence type="ECO:0000256" key="1">
    <source>
        <dbReference type="SAM" id="Phobius"/>
    </source>
</evidence>
<evidence type="ECO:0000313" key="2">
    <source>
        <dbReference type="EMBL" id="CAG7829560.1"/>
    </source>
</evidence>
<feature type="non-terminal residue" evidence="2">
    <location>
        <position position="80"/>
    </location>
</feature>
<keyword evidence="3" id="KW-1185">Reference proteome</keyword>
<dbReference type="Proteomes" id="UP000708208">
    <property type="component" value="Unassembled WGS sequence"/>
</dbReference>
<sequence>MCSILVTVVNHARSLQKTKEVLSEEEQALYVKVSVALASLCIIMSIYLIQISLSILLLVGAFQNSKLRCRIWMYVTGAVL</sequence>
<keyword evidence="1" id="KW-0472">Membrane</keyword>
<name>A0A8J2PMY2_9HEXA</name>
<comment type="caution">
    <text evidence="2">The sequence shown here is derived from an EMBL/GenBank/DDBJ whole genome shotgun (WGS) entry which is preliminary data.</text>
</comment>
<proteinExistence type="predicted"/>
<feature type="transmembrane region" description="Helical" evidence="1">
    <location>
        <begin position="35"/>
        <end position="62"/>
    </location>
</feature>
<reference evidence="2" key="1">
    <citation type="submission" date="2021-06" db="EMBL/GenBank/DDBJ databases">
        <authorList>
            <person name="Hodson N. C."/>
            <person name="Mongue J. A."/>
            <person name="Jaron S. K."/>
        </authorList>
    </citation>
    <scope>NUCLEOTIDE SEQUENCE</scope>
</reference>
<keyword evidence="1" id="KW-0812">Transmembrane</keyword>